<proteinExistence type="predicted"/>
<protein>
    <submittedName>
        <fullName evidence="2">Uncharacterized protein</fullName>
    </submittedName>
</protein>
<reference evidence="2 3" key="1">
    <citation type="submission" date="2024-04" db="EMBL/GenBank/DDBJ databases">
        <title>Tritrichomonas musculus Genome.</title>
        <authorList>
            <person name="Alves-Ferreira E."/>
            <person name="Grigg M."/>
            <person name="Lorenzi H."/>
            <person name="Galac M."/>
        </authorList>
    </citation>
    <scope>NUCLEOTIDE SEQUENCE [LARGE SCALE GENOMIC DNA]</scope>
    <source>
        <strain evidence="2 3">EAF2021</strain>
    </source>
</reference>
<evidence type="ECO:0000313" key="2">
    <source>
        <dbReference type="EMBL" id="KAK8878695.1"/>
    </source>
</evidence>
<keyword evidence="3" id="KW-1185">Reference proteome</keyword>
<gene>
    <name evidence="2" type="ORF">M9Y10_005475</name>
</gene>
<organism evidence="2 3">
    <name type="scientific">Tritrichomonas musculus</name>
    <dbReference type="NCBI Taxonomy" id="1915356"/>
    <lineage>
        <taxon>Eukaryota</taxon>
        <taxon>Metamonada</taxon>
        <taxon>Parabasalia</taxon>
        <taxon>Tritrichomonadida</taxon>
        <taxon>Tritrichomonadidae</taxon>
        <taxon>Tritrichomonas</taxon>
    </lineage>
</organism>
<dbReference type="EMBL" id="JAPFFF010000011">
    <property type="protein sequence ID" value="KAK8878695.1"/>
    <property type="molecule type" value="Genomic_DNA"/>
</dbReference>
<sequence>MASRKRPTGITSEAYENLNTTFREPEEIEDDESWSEDGTSFLPEDDGIRDITDPYDTKAIEIYRKAKGLSGVGRIGVPNRKFENIVENLEGFEVPSLSKSRVSSKYKQDFIDMIINGNCRIKYIPAAAKRDTALEYCLKHTDENGIPKYRVLQPNTTDLFNNKITDLNGDKVDDIVLVNKRGIPVIVNGYQLVQASPYKKAWAAKFNSRELREANPFNVWLAEQFQKSVDKVDWEKGIYQVAPTEEMTKAILGYGALGLPKARVSKRLSPRSYWTSAFKHIWDIFWIRFKAVKILQKATNFLAVSNFVYSTLFDIPALRAIMKQEHKTFKYDAWSLYKSTYKSKYNDVVKESLTEYVTKIIPANVNKNSAEWDEPFKALIAEVEYAVFNIGLHTEPSNTAKLQKYMNGIAFGGKERAKAYRDAFMQHINEYLEKELYNGMGYMEFKAANNRAKDERKAKAGAFMLKEQK</sequence>
<comment type="caution">
    <text evidence="2">The sequence shown here is derived from an EMBL/GenBank/DDBJ whole genome shotgun (WGS) entry which is preliminary data.</text>
</comment>
<name>A0ABR2JNA3_9EUKA</name>
<accession>A0ABR2JNA3</accession>
<feature type="region of interest" description="Disordered" evidence="1">
    <location>
        <begin position="1"/>
        <end position="48"/>
    </location>
</feature>
<dbReference type="Proteomes" id="UP001470230">
    <property type="component" value="Unassembled WGS sequence"/>
</dbReference>
<evidence type="ECO:0000256" key="1">
    <source>
        <dbReference type="SAM" id="MobiDB-lite"/>
    </source>
</evidence>
<evidence type="ECO:0000313" key="3">
    <source>
        <dbReference type="Proteomes" id="UP001470230"/>
    </source>
</evidence>
<feature type="compositionally biased region" description="Acidic residues" evidence="1">
    <location>
        <begin position="26"/>
        <end position="35"/>
    </location>
</feature>